<keyword evidence="9" id="KW-1185">Reference proteome</keyword>
<evidence type="ECO:0000256" key="3">
    <source>
        <dbReference type="ARBA" id="ARBA00022618"/>
    </source>
</evidence>
<keyword evidence="4" id="KW-0498">Mitosis</keyword>
<evidence type="ECO:0000256" key="1">
    <source>
        <dbReference type="ARBA" id="ARBA00006762"/>
    </source>
</evidence>
<dbReference type="GO" id="GO:0031145">
    <property type="term" value="P:anaphase-promoting complex-dependent catabolic process"/>
    <property type="evidence" value="ECO:0007669"/>
    <property type="project" value="InterPro"/>
</dbReference>
<keyword evidence="3" id="KW-0132">Cell division</keyword>
<proteinExistence type="inferred from homology"/>
<keyword evidence="6" id="KW-0131">Cell cycle</keyword>
<feature type="domain" description="DOC" evidence="8">
    <location>
        <begin position="13"/>
        <end position="148"/>
    </location>
</feature>
<evidence type="ECO:0000256" key="7">
    <source>
        <dbReference type="SAM" id="MobiDB-lite"/>
    </source>
</evidence>
<evidence type="ECO:0000256" key="5">
    <source>
        <dbReference type="ARBA" id="ARBA00022786"/>
    </source>
</evidence>
<dbReference type="Gene3D" id="2.60.120.260">
    <property type="entry name" value="Galactose-binding domain-like"/>
    <property type="match status" value="1"/>
</dbReference>
<dbReference type="AlphaFoldDB" id="A0A1I7XK37"/>
<name>A0A1I7XK37_HETBA</name>
<evidence type="ECO:0000256" key="4">
    <source>
        <dbReference type="ARBA" id="ARBA00022776"/>
    </source>
</evidence>
<evidence type="ECO:0000256" key="2">
    <source>
        <dbReference type="ARBA" id="ARBA00013927"/>
    </source>
</evidence>
<dbReference type="GO" id="GO:0005680">
    <property type="term" value="C:anaphase-promoting complex"/>
    <property type="evidence" value="ECO:0007669"/>
    <property type="project" value="InterPro"/>
</dbReference>
<dbReference type="InterPro" id="IPR008979">
    <property type="entry name" value="Galactose-bd-like_sf"/>
</dbReference>
<evidence type="ECO:0000313" key="9">
    <source>
        <dbReference type="Proteomes" id="UP000095283"/>
    </source>
</evidence>
<evidence type="ECO:0000313" key="10">
    <source>
        <dbReference type="WBParaSite" id="Hba_17892"/>
    </source>
</evidence>
<protein>
    <recommendedName>
        <fullName evidence="2">Anaphase-promoting complex subunit 10</fullName>
    </recommendedName>
</protein>
<dbReference type="InterPro" id="IPR004939">
    <property type="entry name" value="APC_su10/DOC_dom"/>
</dbReference>
<feature type="region of interest" description="Disordered" evidence="7">
    <location>
        <begin position="1"/>
        <end position="20"/>
    </location>
</feature>
<sequence>MDVDEIAEERSTSTSGCDWASALPKDIPTRDLPMRDISQQAVWTLSSCKTEGNGIHELLHDSVDKYWQSDGPQPHTVTIEFQRKTDISFLMLYLDFKNDESYTPSKFTVIGNRSANQWQAVSRNDCTSASGTQSSEWTRHSHKVLFLH</sequence>
<dbReference type="SMART" id="SM01337">
    <property type="entry name" value="APC10"/>
    <property type="match status" value="1"/>
</dbReference>
<dbReference type="Proteomes" id="UP000095283">
    <property type="component" value="Unplaced"/>
</dbReference>
<organism evidence="9 10">
    <name type="scientific">Heterorhabditis bacteriophora</name>
    <name type="common">Entomopathogenic nematode worm</name>
    <dbReference type="NCBI Taxonomy" id="37862"/>
    <lineage>
        <taxon>Eukaryota</taxon>
        <taxon>Metazoa</taxon>
        <taxon>Ecdysozoa</taxon>
        <taxon>Nematoda</taxon>
        <taxon>Chromadorea</taxon>
        <taxon>Rhabditida</taxon>
        <taxon>Rhabditina</taxon>
        <taxon>Rhabditomorpha</taxon>
        <taxon>Strongyloidea</taxon>
        <taxon>Heterorhabditidae</taxon>
        <taxon>Heterorhabditis</taxon>
    </lineage>
</organism>
<dbReference type="PANTHER" id="PTHR12936:SF0">
    <property type="entry name" value="ANAPHASE-PROMOTING COMPLEX SUBUNIT 10"/>
    <property type="match status" value="1"/>
</dbReference>
<dbReference type="WBParaSite" id="Hba_17892">
    <property type="protein sequence ID" value="Hba_17892"/>
    <property type="gene ID" value="Hba_17892"/>
</dbReference>
<dbReference type="SUPFAM" id="SSF49785">
    <property type="entry name" value="Galactose-binding domain-like"/>
    <property type="match status" value="1"/>
</dbReference>
<comment type="similarity">
    <text evidence="1">Belongs to the APC10 family.</text>
</comment>
<dbReference type="Pfam" id="PF03256">
    <property type="entry name" value="ANAPC10"/>
    <property type="match status" value="1"/>
</dbReference>
<dbReference type="GO" id="GO:0070979">
    <property type="term" value="P:protein K11-linked ubiquitination"/>
    <property type="evidence" value="ECO:0007669"/>
    <property type="project" value="TreeGrafter"/>
</dbReference>
<dbReference type="PANTHER" id="PTHR12936">
    <property type="entry name" value="ANAPHASE-PROMOTING COMPLEX 10"/>
    <property type="match status" value="1"/>
</dbReference>
<dbReference type="PROSITE" id="PS51284">
    <property type="entry name" value="DOC"/>
    <property type="match status" value="1"/>
</dbReference>
<evidence type="ECO:0000259" key="8">
    <source>
        <dbReference type="PROSITE" id="PS51284"/>
    </source>
</evidence>
<evidence type="ECO:0000256" key="6">
    <source>
        <dbReference type="ARBA" id="ARBA00023306"/>
    </source>
</evidence>
<reference evidence="10" key="1">
    <citation type="submission" date="2016-11" db="UniProtKB">
        <authorList>
            <consortium name="WormBaseParasite"/>
        </authorList>
    </citation>
    <scope>IDENTIFICATION</scope>
</reference>
<dbReference type="InterPro" id="IPR016901">
    <property type="entry name" value="APC10/Doc1"/>
</dbReference>
<dbReference type="GO" id="GO:0051301">
    <property type="term" value="P:cell division"/>
    <property type="evidence" value="ECO:0007669"/>
    <property type="project" value="UniProtKB-KW"/>
</dbReference>
<accession>A0A1I7XK37</accession>
<keyword evidence="5" id="KW-0833">Ubl conjugation pathway</keyword>